<protein>
    <submittedName>
        <fullName evidence="1">PTS system mannose/fructose/sorbose family transporter subunit IID</fullName>
    </submittedName>
</protein>
<proteinExistence type="predicted"/>
<name>A0A0F4M8S6_9LACO</name>
<accession>A0A0F4M8S6</accession>
<keyword evidence="2" id="KW-1185">Reference proteome</keyword>
<dbReference type="InterPro" id="IPR050303">
    <property type="entry name" value="GatZ_KbaZ_carbometab"/>
</dbReference>
<dbReference type="GO" id="GO:0009401">
    <property type="term" value="P:phosphoenolpyruvate-dependent sugar phosphotransferase system"/>
    <property type="evidence" value="ECO:0007669"/>
    <property type="project" value="InterPro"/>
</dbReference>
<dbReference type="KEGG" id="lhs:DLD54_01275"/>
<dbReference type="Pfam" id="PF03613">
    <property type="entry name" value="EIID-AGA"/>
    <property type="match status" value="1"/>
</dbReference>
<evidence type="ECO:0000313" key="1">
    <source>
        <dbReference type="EMBL" id="UZX29900.1"/>
    </source>
</evidence>
<sequence length="282" mass="31095">MSEEKLTAPEHKLNNRDIWRMFMRLNTMRITLNYETLQGVGFMRAIAPALAKIYPDKKDLSEAMKRHLVFYNSHVNFDAVILGLSAAMEETTTPDEKDGINPLKTGLMGPLAGLGDSLIKFTWLPIVGSIGASIAFGGSIFGPILMFILYNVINMGARYYAVSFGYKKGIDFLNNNEQNDVIQRISTMANVVGLMVVGALISTVIKVKTPLKIVVHSNVSNKVGGNVISLQTMFDKIMPGLLSLLVTVLVYYILKKTNGKHAAMLIIAMMVVVVGLTYFKIL</sequence>
<dbReference type="AlphaFoldDB" id="A0A0F4M8S6"/>
<dbReference type="InterPro" id="IPR004704">
    <property type="entry name" value="PTS_IID_man"/>
</dbReference>
<dbReference type="OrthoDB" id="9795582at2"/>
<evidence type="ECO:0000313" key="2">
    <source>
        <dbReference type="Proteomes" id="UP001164557"/>
    </source>
</evidence>
<dbReference type="PANTHER" id="PTHR32502:SF23">
    <property type="entry name" value="TRANSPORT PROTEIN, PTS SYSTEM"/>
    <property type="match status" value="1"/>
</dbReference>
<organism evidence="1 2">
    <name type="scientific">Lactobacillus helsingborgensis</name>
    <dbReference type="NCBI Taxonomy" id="1218494"/>
    <lineage>
        <taxon>Bacteria</taxon>
        <taxon>Bacillati</taxon>
        <taxon>Bacillota</taxon>
        <taxon>Bacilli</taxon>
        <taxon>Lactobacillales</taxon>
        <taxon>Lactobacillaceae</taxon>
        <taxon>Lactobacillus</taxon>
    </lineage>
</organism>
<dbReference type="Proteomes" id="UP001164557">
    <property type="component" value="Chromosome"/>
</dbReference>
<dbReference type="PANTHER" id="PTHR32502">
    <property type="entry name" value="N-ACETYLGALACTOSAMINE PERMEASE II COMPONENT-RELATED"/>
    <property type="match status" value="1"/>
</dbReference>
<dbReference type="PROSITE" id="PS51108">
    <property type="entry name" value="PTS_EIID"/>
    <property type="match status" value="1"/>
</dbReference>
<dbReference type="GO" id="GO:0005886">
    <property type="term" value="C:plasma membrane"/>
    <property type="evidence" value="ECO:0007669"/>
    <property type="project" value="TreeGrafter"/>
</dbReference>
<gene>
    <name evidence="1" type="ORF">LDX53_01290</name>
</gene>
<dbReference type="EMBL" id="CP084389">
    <property type="protein sequence ID" value="UZX29900.1"/>
    <property type="molecule type" value="Genomic_DNA"/>
</dbReference>
<dbReference type="RefSeq" id="WP_046326663.1">
    <property type="nucleotide sequence ID" value="NZ_BPOZ01000005.1"/>
</dbReference>
<reference evidence="1" key="1">
    <citation type="submission" date="2021-09" db="EMBL/GenBank/DDBJ databases">
        <title>Lactobacillus species from Apis mellifera, Switzerland.</title>
        <authorList>
            <person name="Pfister J."/>
            <person name="Brown A."/>
            <person name="Neumann P."/>
            <person name="Collaud A."/>
            <person name="Retschnig G."/>
            <person name="Perreten V."/>
        </authorList>
    </citation>
    <scope>NUCLEOTIDE SEQUENCE</scope>
    <source>
        <strain evidence="1">IBH002</strain>
    </source>
</reference>